<evidence type="ECO:0000256" key="1">
    <source>
        <dbReference type="ARBA" id="ARBA00004167"/>
    </source>
</evidence>
<feature type="domain" description="Bacterial virulence protein VirB8" evidence="6">
    <location>
        <begin position="25"/>
        <end position="239"/>
    </location>
</feature>
<dbReference type="Pfam" id="PF04335">
    <property type="entry name" value="VirB8"/>
    <property type="match status" value="1"/>
</dbReference>
<comment type="subcellular location">
    <subcellularLocation>
        <location evidence="1">Membrane</location>
        <topology evidence="1">Single-pass membrane protein</topology>
    </subcellularLocation>
</comment>
<dbReference type="RefSeq" id="WP_004199085.1">
    <property type="nucleotide sequence ID" value="NZ_ABACVG020000003.1"/>
</dbReference>
<evidence type="ECO:0000259" key="6">
    <source>
        <dbReference type="Pfam" id="PF04335"/>
    </source>
</evidence>
<geneLocation type="plasmid" evidence="17">
    <name>pmty18780-5_incx3 dna</name>
</geneLocation>
<dbReference type="EMBL" id="KP776609">
    <property type="protein sequence ID" value="AKD43344.1"/>
    <property type="molecule type" value="Genomic_DNA"/>
</dbReference>
<dbReference type="EMBL" id="KT824791">
    <property type="protein sequence ID" value="ALG88227.1"/>
    <property type="molecule type" value="Genomic_DNA"/>
</dbReference>
<dbReference type="InterPro" id="IPR007430">
    <property type="entry name" value="VirB8"/>
</dbReference>
<dbReference type="Proteomes" id="UP000359125">
    <property type="component" value="Unassembled WGS sequence"/>
</dbReference>
<reference evidence="13 16" key="5">
    <citation type="journal article" date="2019" name="Environ. Health Perspect.">
        <title>Inter-host Transmission of Carbapenemase-Producing Escherichia coli among Humans and Backyard Animals.</title>
        <authorList>
            <person name="Li J."/>
            <person name="Bi Z."/>
            <person name="Ma S."/>
            <person name="Chen B."/>
            <person name="Cai C."/>
            <person name="He J."/>
            <person name="Schwarz S."/>
            <person name="Sun C."/>
            <person name="Zhou Y."/>
            <person name="Yin J."/>
            <person name="Hulth A."/>
            <person name="Wang Y."/>
            <person name="Shen Z."/>
            <person name="Wang S."/>
            <person name="Wu C."/>
            <person name="Nilsson L.E."/>
            <person name="Walsh T.R."/>
            <person name="Borjesson S."/>
            <person name="Shen J."/>
            <person name="Sun Q."/>
            <person name="Wang Y."/>
        </authorList>
    </citation>
    <scope>NUCLEOTIDE SEQUENCE [LARGE SCALE GENOMIC DNA]</scope>
    <source>
        <strain evidence="13 16">A016f</strain>
    </source>
</reference>
<evidence type="ECO:0000313" key="7">
    <source>
        <dbReference type="EMBL" id="AKD43344.1"/>
    </source>
</evidence>
<sequence length="242" mass="27303">MGFKLSGLKLPGFNKKKEVTDSSTTFEEKNVLMQEKMNRIYKFGGIAGIAVGVLSLLALNGALPLKSTVVEAYLINGVTGVAERLTSVKKENLSENEALAKYFITQYVKRREGYNYFSLQHDYDYVLLYSAENVATDYNALINGNQSPKVIYNKAEKTASVQDNPSVIISPSSRRDDKDMGAYIRFKLTIRNVATGQDDYEYWNVRLTYRIEPQVEMASGDRNNNPLKFVVTSYVRDKEVKG</sequence>
<geneLocation type="plasmid" evidence="9">
    <name>pEc1929</name>
</geneLocation>
<keyword evidence="2 5" id="KW-0812">Transmembrane</keyword>
<dbReference type="EMBL" id="ABLFQU030000052">
    <property type="protein sequence ID" value="EMM0027573.1"/>
    <property type="molecule type" value="Genomic_DNA"/>
</dbReference>
<evidence type="ECO:0000256" key="5">
    <source>
        <dbReference type="SAM" id="Phobius"/>
    </source>
</evidence>
<keyword evidence="3 5" id="KW-1133">Transmembrane helix</keyword>
<reference evidence="14 15" key="4">
    <citation type="submission" date="2017-12" db="EMBL/GenBank/DDBJ databases">
        <title>Rapid rising of carbapenem-resistant Enterobacteriaceae(CRE) and emergence of colistin resistance genemcr-1 in CRE in the hospital of Henan, China.</title>
        <authorList>
            <person name="Sun Q."/>
            <person name="Zhang R."/>
            <person name="Li Y."/>
            <person name="Shen Y."/>
            <person name="Zhang Y."/>
            <person name="Yang J."/>
            <person name="Shu L."/>
            <person name="Zhou H."/>
            <person name="Wang Y."/>
            <person name="Wang B."/>
            <person name="Shen Z."/>
        </authorList>
    </citation>
    <scope>NUCLEOTIDE SEQUENCE [LARGE SCALE GENOMIC DNA]</scope>
    <source>
        <strain evidence="14 15">3512</strain>
    </source>
</reference>
<evidence type="ECO:0000313" key="14">
    <source>
        <dbReference type="EMBL" id="PKD86376.1"/>
    </source>
</evidence>
<reference evidence="8" key="1">
    <citation type="journal article" date="2015" name="Antimicrob. Agents Chemother.">
        <title>First Report of OXA-181-Producing Escherichia coli in China and Characterization of the Isolate Using Whole-Genome Sequencing.</title>
        <authorList>
            <person name="Liu Y."/>
            <person name="Feng Y."/>
            <person name="Wu W."/>
            <person name="Xie Y."/>
            <person name="Wang X."/>
            <person name="Zhang X."/>
            <person name="Chen X."/>
            <person name="Zong Z."/>
        </authorList>
    </citation>
    <scope>NUCLEOTIDE SEQUENCE</scope>
    <source>
        <strain evidence="8">WCHEC14828</strain>
        <plasmid evidence="8">pOXA181</plasmid>
    </source>
</reference>
<evidence type="ECO:0000313" key="17">
    <source>
        <dbReference type="Proteomes" id="UP000509260"/>
    </source>
</evidence>
<gene>
    <name evidence="8" type="primary">virB8</name>
    <name evidence="7" type="synonym">pilX8</name>
    <name evidence="14" type="ORF">CWS33_23935</name>
    <name evidence="13" type="ORF">EIZ93_14175</name>
    <name evidence="12" type="ORF">NY836_29555</name>
    <name evidence="11" type="ORF">P6223_004229</name>
    <name evidence="9" type="ORF">pEC1929_0042</name>
    <name evidence="8" type="ORF">pOXA181EC14828_00020</name>
    <name evidence="10" type="ORF">TUM18780_51030</name>
</gene>
<reference evidence="10 17" key="6">
    <citation type="submission" date="2020-06" db="EMBL/GenBank/DDBJ databases">
        <title>Whole-genome sequencing of blaNDM-5 positive Escherichia coli isolated from a Japanese patient with no history of travel abroad.</title>
        <authorList>
            <person name="Ito Y."/>
            <person name="Aoki K."/>
            <person name="Nakayama N."/>
            <person name="Ohtsuka M."/>
            <person name="Ota M."/>
            <person name="Kaneko N."/>
            <person name="Yoshida M."/>
            <person name="Ishii Y."/>
            <person name="Tateda K."/>
            <person name="Matsuse H."/>
        </authorList>
    </citation>
    <scope>NUCLEOTIDE SEQUENCE [LARGE SCALE GENOMIC DNA]</scope>
    <source>
        <strain evidence="10 17">TUM18780</strain>
        <plasmid evidence="10">pMTY18780-5_IncX3</plasmid>
        <plasmid evidence="17">pmty18780-5_incx3 dna</plasmid>
    </source>
</reference>
<evidence type="ECO:0000313" key="11">
    <source>
        <dbReference type="EMBL" id="EMM0027573.1"/>
    </source>
</evidence>
<dbReference type="GO" id="GO:0016020">
    <property type="term" value="C:membrane"/>
    <property type="evidence" value="ECO:0007669"/>
    <property type="project" value="UniProtKB-SubCell"/>
</dbReference>
<name>A0A0C5EKH2_ECOLX</name>
<dbReference type="Proteomes" id="UP001211064">
    <property type="component" value="Unassembled WGS sequence"/>
</dbReference>
<keyword evidence="4 5" id="KW-0472">Membrane</keyword>
<keyword evidence="7" id="KW-0614">Plasmid</keyword>
<geneLocation type="plasmid" evidence="10">
    <name>pMTY18780-5_IncX3</name>
</geneLocation>
<dbReference type="EMBL" id="KP400525">
    <property type="protein sequence ID" value="AKG90617.1"/>
    <property type="molecule type" value="Genomic_DNA"/>
</dbReference>
<feature type="transmembrane region" description="Helical" evidence="5">
    <location>
        <begin position="43"/>
        <end position="63"/>
    </location>
</feature>
<dbReference type="EMBL" id="AP023202">
    <property type="protein sequence ID" value="BCG39941.1"/>
    <property type="molecule type" value="Genomic_DNA"/>
</dbReference>
<evidence type="ECO:0000313" key="16">
    <source>
        <dbReference type="Proteomes" id="UP000359125"/>
    </source>
</evidence>
<dbReference type="Proteomes" id="UP000233549">
    <property type="component" value="Unassembled WGS sequence"/>
</dbReference>
<evidence type="ECO:0000313" key="15">
    <source>
        <dbReference type="Proteomes" id="UP000233549"/>
    </source>
</evidence>
<dbReference type="AlphaFoldDB" id="A0A0C5EKH2"/>
<organism evidence="13 16">
    <name type="scientific">Escherichia coli</name>
    <dbReference type="NCBI Taxonomy" id="562"/>
    <lineage>
        <taxon>Bacteria</taxon>
        <taxon>Pseudomonadati</taxon>
        <taxon>Pseudomonadota</taxon>
        <taxon>Gammaproteobacteria</taxon>
        <taxon>Enterobacterales</taxon>
        <taxon>Enterobacteriaceae</taxon>
        <taxon>Escherichia</taxon>
    </lineage>
</organism>
<evidence type="ECO:0000313" key="8">
    <source>
        <dbReference type="EMBL" id="AKG90617.1"/>
    </source>
</evidence>
<evidence type="ECO:0000313" key="12">
    <source>
        <dbReference type="EMBL" id="MDA4181434.1"/>
    </source>
</evidence>
<accession>A0A0C5EKH2</accession>
<dbReference type="Proteomes" id="UP000509260">
    <property type="component" value="Plasmid pMTY18780-5_IncX3"/>
</dbReference>
<evidence type="ECO:0000313" key="13">
    <source>
        <dbReference type="EMBL" id="MQK25441.1"/>
    </source>
</evidence>
<proteinExistence type="predicted"/>
<dbReference type="EMBL" id="PITP01000036">
    <property type="protein sequence ID" value="PKD86376.1"/>
    <property type="molecule type" value="Genomic_DNA"/>
</dbReference>
<evidence type="ECO:0000313" key="9">
    <source>
        <dbReference type="EMBL" id="ALG88227.1"/>
    </source>
</evidence>
<dbReference type="SUPFAM" id="SSF54427">
    <property type="entry name" value="NTF2-like"/>
    <property type="match status" value="1"/>
</dbReference>
<evidence type="ECO:0000256" key="2">
    <source>
        <dbReference type="ARBA" id="ARBA00022692"/>
    </source>
</evidence>
<dbReference type="EMBL" id="RYCF01000043">
    <property type="protein sequence ID" value="MQK25441.1"/>
    <property type="molecule type" value="Genomic_DNA"/>
</dbReference>
<dbReference type="CDD" id="cd16424">
    <property type="entry name" value="VirB8"/>
    <property type="match status" value="1"/>
</dbReference>
<evidence type="ECO:0000256" key="4">
    <source>
        <dbReference type="ARBA" id="ARBA00023136"/>
    </source>
</evidence>
<dbReference type="GeneID" id="84667442"/>
<protein>
    <submittedName>
        <fullName evidence="7">Conjugal transfer protein PilX8</fullName>
    </submittedName>
    <submittedName>
        <fullName evidence="10">Pilus assembly protein</fullName>
    </submittedName>
    <submittedName>
        <fullName evidence="9">TriG protein</fullName>
    </submittedName>
    <submittedName>
        <fullName evidence="8 13">Type IV secretion system protein</fullName>
    </submittedName>
</protein>
<reference evidence="7" key="3">
    <citation type="journal article" date="2017" name="Microb. Drug Resist.">
        <title>Characterization of NDM-7 Carbapenemase-Producing Escherichia coli Isolates in the Arabian Peninsula.</title>
        <authorList>
            <person name="Pal T."/>
            <person name="Ghazawi A."/>
            <person name="Darwish D."/>
            <person name="Villa L."/>
            <person name="Carattoli A."/>
            <person name="Hashmey R."/>
            <person name="Aldeesi Z."/>
            <person name="Jamal W."/>
            <person name="Rotimi V."/>
            <person name="Al-Jardani A."/>
            <person name="Al-Abri S.S."/>
            <person name="Sonnevend A."/>
        </authorList>
    </citation>
    <scope>NUCLEOTIDE SEQUENCE</scope>
    <source>
        <strain evidence="7">OM26</strain>
        <plasmid evidence="7">pOM26-1</plasmid>
    </source>
</reference>
<geneLocation type="plasmid" evidence="7">
    <name>pOM26-1</name>
</geneLocation>
<reference evidence="11" key="8">
    <citation type="submission" date="2024-02" db="EMBL/GenBank/DDBJ databases">
        <authorList>
            <consortium name="Clinical and Environmental Microbiology Branch: Whole genome sequencing antimicrobial resistance pathogens in the healthcare setting"/>
        </authorList>
    </citation>
    <scope>NUCLEOTIDE SEQUENCE</scope>
    <source>
        <strain evidence="11">2023CK-00345</strain>
    </source>
</reference>
<geneLocation type="plasmid" evidence="8">
    <name>pOXA181</name>
</geneLocation>
<reference evidence="9" key="2">
    <citation type="submission" date="2015-09" db="EMBL/GenBank/DDBJ databases">
        <title>Infection and Dissemination of NDM-5 Producing Escherichia coli in China.</title>
        <authorList>
            <person name="Chen D."/>
            <person name="Gong L."/>
            <person name="Walsh T."/>
            <person name="Lan R."/>
            <person name="Wang T."/>
            <person name="Zhang J."/>
            <person name="Mai W."/>
            <person name="Ni N."/>
            <person name="Lu J."/>
            <person name="Xu J."/>
            <person name="Li J."/>
        </authorList>
    </citation>
    <scope>NUCLEOTIDE SEQUENCE</scope>
    <source>
        <strain evidence="9">1929</strain>
        <plasmid evidence="9">pEc1929</plasmid>
    </source>
</reference>
<reference evidence="12" key="7">
    <citation type="submission" date="2022-08" db="EMBL/GenBank/DDBJ databases">
        <title>Genome sequencing of human pathogens.</title>
        <authorList>
            <person name="Cao X."/>
        </authorList>
    </citation>
    <scope>NUCLEOTIDE SEQUENCE</scope>
    <source>
        <strain evidence="12">EC16126</strain>
    </source>
</reference>
<evidence type="ECO:0000313" key="10">
    <source>
        <dbReference type="EMBL" id="BCG39941.1"/>
    </source>
</evidence>
<dbReference type="EMBL" id="JANWOR010000831">
    <property type="protein sequence ID" value="MDA4181434.1"/>
    <property type="molecule type" value="Genomic_DNA"/>
</dbReference>
<dbReference type="PATRIC" id="fig|562.7071.peg.5260"/>
<evidence type="ECO:0000256" key="3">
    <source>
        <dbReference type="ARBA" id="ARBA00022989"/>
    </source>
</evidence>
<dbReference type="Gene3D" id="3.10.450.230">
    <property type="entry name" value="VirB8 protein"/>
    <property type="match status" value="1"/>
</dbReference>
<dbReference type="InterPro" id="IPR032710">
    <property type="entry name" value="NTF2-like_dom_sf"/>
</dbReference>